<keyword evidence="2" id="KW-0812">Transmembrane</keyword>
<feature type="region of interest" description="Disordered" evidence="1">
    <location>
        <begin position="93"/>
        <end position="130"/>
    </location>
</feature>
<dbReference type="EMBL" id="BJWL01000293">
    <property type="protein sequence ID" value="GFS37860.1"/>
    <property type="molecule type" value="Genomic_DNA"/>
</dbReference>
<feature type="region of interest" description="Disordered" evidence="1">
    <location>
        <begin position="46"/>
        <end position="67"/>
    </location>
</feature>
<keyword evidence="4" id="KW-1185">Reference proteome</keyword>
<sequence length="130" mass="14954">MDTSNTVRWRKHLWLVFFGLFVFGTYCFMFMTGPLQDLTPLAQQDHVNSVGNPNEMNDLSPIGDQSISSARNDQIIAIEKERSIEKIHRIPVGGKELESAKEREKMNVDRTPVGDREMESDKEREKVDID</sequence>
<evidence type="ECO:0000313" key="3">
    <source>
        <dbReference type="EMBL" id="GFS37860.1"/>
    </source>
</evidence>
<keyword evidence="2" id="KW-0472">Membrane</keyword>
<feature type="compositionally biased region" description="Basic and acidic residues" evidence="1">
    <location>
        <begin position="95"/>
        <end position="130"/>
    </location>
</feature>
<keyword evidence="2" id="KW-1133">Transmembrane helix</keyword>
<protein>
    <submittedName>
        <fullName evidence="3">Uncharacterized protein</fullName>
    </submittedName>
</protein>
<dbReference type="Proteomes" id="UP000585474">
    <property type="component" value="Unassembled WGS sequence"/>
</dbReference>
<evidence type="ECO:0000256" key="2">
    <source>
        <dbReference type="SAM" id="Phobius"/>
    </source>
</evidence>
<comment type="caution">
    <text evidence="3">The sequence shown here is derived from an EMBL/GenBank/DDBJ whole genome shotgun (WGS) entry which is preliminary data.</text>
</comment>
<proteinExistence type="predicted"/>
<dbReference type="AlphaFoldDB" id="A0A7J0DLN1"/>
<accession>A0A7J0DLN1</accession>
<organism evidence="3 4">
    <name type="scientific">Actinidia rufa</name>
    <dbReference type="NCBI Taxonomy" id="165716"/>
    <lineage>
        <taxon>Eukaryota</taxon>
        <taxon>Viridiplantae</taxon>
        <taxon>Streptophyta</taxon>
        <taxon>Embryophyta</taxon>
        <taxon>Tracheophyta</taxon>
        <taxon>Spermatophyta</taxon>
        <taxon>Magnoliopsida</taxon>
        <taxon>eudicotyledons</taxon>
        <taxon>Gunneridae</taxon>
        <taxon>Pentapetalae</taxon>
        <taxon>asterids</taxon>
        <taxon>Ericales</taxon>
        <taxon>Actinidiaceae</taxon>
        <taxon>Actinidia</taxon>
    </lineage>
</organism>
<name>A0A7J0DLN1_9ERIC</name>
<evidence type="ECO:0000313" key="4">
    <source>
        <dbReference type="Proteomes" id="UP000585474"/>
    </source>
</evidence>
<gene>
    <name evidence="3" type="ORF">Acr_00g0054440</name>
</gene>
<feature type="transmembrane region" description="Helical" evidence="2">
    <location>
        <begin position="12"/>
        <end position="31"/>
    </location>
</feature>
<reference evidence="4" key="1">
    <citation type="submission" date="2019-07" db="EMBL/GenBank/DDBJ databases">
        <title>De Novo Assembly of kiwifruit Actinidia rufa.</title>
        <authorList>
            <person name="Sugita-Konishi S."/>
            <person name="Sato K."/>
            <person name="Mori E."/>
            <person name="Abe Y."/>
            <person name="Kisaki G."/>
            <person name="Hamano K."/>
            <person name="Suezawa K."/>
            <person name="Otani M."/>
            <person name="Fukuda T."/>
            <person name="Manabe T."/>
            <person name="Gomi K."/>
            <person name="Tabuchi M."/>
            <person name="Akimitsu K."/>
            <person name="Kataoka I."/>
        </authorList>
    </citation>
    <scope>NUCLEOTIDE SEQUENCE [LARGE SCALE GENOMIC DNA]</scope>
    <source>
        <strain evidence="4">cv. Fuchu</strain>
    </source>
</reference>
<evidence type="ECO:0000256" key="1">
    <source>
        <dbReference type="SAM" id="MobiDB-lite"/>
    </source>
</evidence>